<keyword evidence="2" id="KW-0723">Serine/threonine-protein kinase</keyword>
<evidence type="ECO:0000259" key="9">
    <source>
        <dbReference type="PROSITE" id="PS50011"/>
    </source>
</evidence>
<dbReference type="InterPro" id="IPR011009">
    <property type="entry name" value="Kinase-like_dom_sf"/>
</dbReference>
<evidence type="ECO:0000256" key="3">
    <source>
        <dbReference type="ARBA" id="ARBA00022679"/>
    </source>
</evidence>
<dbReference type="PANTHER" id="PTHR43671">
    <property type="entry name" value="SERINE/THREONINE-PROTEIN KINASE NEK"/>
    <property type="match status" value="1"/>
</dbReference>
<feature type="domain" description="Protein kinase" evidence="9">
    <location>
        <begin position="133"/>
        <end position="456"/>
    </location>
</feature>
<evidence type="ECO:0000256" key="6">
    <source>
        <dbReference type="ARBA" id="ARBA00022840"/>
    </source>
</evidence>
<dbReference type="EMBL" id="QZBM01000370">
    <property type="protein sequence ID" value="THZ15354.1"/>
    <property type="molecule type" value="Genomic_DNA"/>
</dbReference>
<evidence type="ECO:0000256" key="7">
    <source>
        <dbReference type="ARBA" id="ARBA00047899"/>
    </source>
</evidence>
<dbReference type="InterPro" id="IPR050660">
    <property type="entry name" value="NEK_Ser/Thr_kinase"/>
</dbReference>
<evidence type="ECO:0000256" key="5">
    <source>
        <dbReference type="ARBA" id="ARBA00022777"/>
    </source>
</evidence>
<evidence type="ECO:0000256" key="2">
    <source>
        <dbReference type="ARBA" id="ARBA00022527"/>
    </source>
</evidence>
<dbReference type="Pfam" id="PF00069">
    <property type="entry name" value="Pkinase"/>
    <property type="match status" value="1"/>
</dbReference>
<comment type="catalytic activity">
    <reaction evidence="7">
        <text>L-threonyl-[protein] + ATP = O-phospho-L-threonyl-[protein] + ADP + H(+)</text>
        <dbReference type="Rhea" id="RHEA:46608"/>
        <dbReference type="Rhea" id="RHEA-COMP:11060"/>
        <dbReference type="Rhea" id="RHEA-COMP:11605"/>
        <dbReference type="ChEBI" id="CHEBI:15378"/>
        <dbReference type="ChEBI" id="CHEBI:30013"/>
        <dbReference type="ChEBI" id="CHEBI:30616"/>
        <dbReference type="ChEBI" id="CHEBI:61977"/>
        <dbReference type="ChEBI" id="CHEBI:456216"/>
        <dbReference type="EC" id="2.7.11.1"/>
    </reaction>
</comment>
<dbReference type="GO" id="GO:0004674">
    <property type="term" value="F:protein serine/threonine kinase activity"/>
    <property type="evidence" value="ECO:0007669"/>
    <property type="project" value="UniProtKB-KW"/>
</dbReference>
<evidence type="ECO:0000313" key="10">
    <source>
        <dbReference type="EMBL" id="THZ15354.1"/>
    </source>
</evidence>
<protein>
    <recommendedName>
        <fullName evidence="1">non-specific serine/threonine protein kinase</fullName>
        <ecNumber evidence="1">2.7.11.1</ecNumber>
    </recommendedName>
</protein>
<dbReference type="EC" id="2.7.11.1" evidence="1"/>
<gene>
    <name evidence="10" type="ORF">D6C91_06856</name>
</gene>
<dbReference type="PANTHER" id="PTHR43671:SF98">
    <property type="entry name" value="SERINE_THREONINE-PROTEIN KINASE NEK11"/>
    <property type="match status" value="1"/>
</dbReference>
<evidence type="ECO:0000256" key="1">
    <source>
        <dbReference type="ARBA" id="ARBA00012513"/>
    </source>
</evidence>
<dbReference type="SUPFAM" id="SSF50969">
    <property type="entry name" value="YVTN repeat-like/Quinoprotein amine dehydrogenase"/>
    <property type="match status" value="1"/>
</dbReference>
<keyword evidence="3" id="KW-0808">Transferase</keyword>
<reference evidence="10 11" key="1">
    <citation type="submission" date="2018-10" db="EMBL/GenBank/DDBJ databases">
        <title>Fifty Aureobasidium pullulans genomes reveal a recombining polyextremotolerant generalist.</title>
        <authorList>
            <person name="Gostincar C."/>
            <person name="Turk M."/>
            <person name="Zajc J."/>
            <person name="Gunde-Cimerman N."/>
        </authorList>
    </citation>
    <scope>NUCLEOTIDE SEQUENCE [LARGE SCALE GENOMIC DNA]</scope>
    <source>
        <strain evidence="10 11">EXF-3863</strain>
    </source>
</reference>
<dbReference type="SUPFAM" id="SSF56112">
    <property type="entry name" value="Protein kinase-like (PK-like)"/>
    <property type="match status" value="1"/>
</dbReference>
<evidence type="ECO:0000256" key="8">
    <source>
        <dbReference type="ARBA" id="ARBA00048679"/>
    </source>
</evidence>
<organism evidence="10 11">
    <name type="scientific">Aureobasidium pullulans</name>
    <name type="common">Black yeast</name>
    <name type="synonym">Pullularia pullulans</name>
    <dbReference type="NCBI Taxonomy" id="5580"/>
    <lineage>
        <taxon>Eukaryota</taxon>
        <taxon>Fungi</taxon>
        <taxon>Dikarya</taxon>
        <taxon>Ascomycota</taxon>
        <taxon>Pezizomycotina</taxon>
        <taxon>Dothideomycetes</taxon>
        <taxon>Dothideomycetidae</taxon>
        <taxon>Dothideales</taxon>
        <taxon>Saccotheciaceae</taxon>
        <taxon>Aureobasidium</taxon>
    </lineage>
</organism>
<name>A0A4S9STZ9_AURPU</name>
<accession>A0A4S9STZ9</accession>
<comment type="caution">
    <text evidence="10">The sequence shown here is derived from an EMBL/GenBank/DDBJ whole genome shotgun (WGS) entry which is preliminary data.</text>
</comment>
<dbReference type="Proteomes" id="UP000308005">
    <property type="component" value="Unassembled WGS sequence"/>
</dbReference>
<evidence type="ECO:0000313" key="11">
    <source>
        <dbReference type="Proteomes" id="UP000308005"/>
    </source>
</evidence>
<dbReference type="Gene3D" id="1.10.510.10">
    <property type="entry name" value="Transferase(Phosphotransferase) domain 1"/>
    <property type="match status" value="1"/>
</dbReference>
<dbReference type="InterPro" id="IPR000719">
    <property type="entry name" value="Prot_kinase_dom"/>
</dbReference>
<sequence length="879" mass="98113">MSFFQLVANEIGWSQDVKRGIHKNQLDTLSALVWLADDDRESFVGLVGLFRLGSEDILAFEKVNVWASDDRNCKAVEEIKTILLTVGRKKRSLYQIKTAIEEAQQIFYPAQIAPIAETSRDLPAGRRLPFLTRDRIYPWGDSREGKIVDRVRIAGGYLPSHSSVKPVVAVKTAVAAKLRKEKIALIELVACELRPDSIMICLGAARIGDELSIVFELAICDLEMILYQQLDADSIKRLPRQDQLIGPSYLLSGSLDIAKGLEWLHQKIPSSGHQSRECFHLDLKPSNILAFGDDQSWIWKITDFGEASIGVHEENAVYGENTPSTREKRGADVYLPPEVEDGHVGRACDIWSFGCILLDILAYVCDPREGVKSLQDLRREDRGTNSTKIEAAFYGRRGGTGELLLKQQLIDKFQDLPVFGVQWTSPFKATLFKLLRVDRNERPSATEVKIEIEALFKQFGKDAHSEILPSDLQKQASGSFALDSIPKSIDSISTPAWTKKYTSPKEAKTFIISDSGQWLVHKSLKSVSSLSLGKTTLWEDTKGQWQSCLEGAAQLAMVKFFSVSGNYLAILGAGGSNVDYKAGFLITVHHLGQGGRSRSTSVRYKSSPIGLSVSCEGKLLVHFMNHVWLHYPGSLESLSSCKKELGSSELRAACFSGDGNYVYAWAAENQEIHGKRTRSRSWFVWKLKNPRSESSSDYLTCQTEWENDRHSIIRVPCNDVMVPLDGTPYRFAKDVPEGDAVLLHFMSFDRSGNVTLVYSQSDTLYSYKLRNPITGVYQARAWLQEDKQKIILVRRKPSSGFQVYSVQQFDIPAPTIPSRSPETPEPKAEFTDVQMLTSLVENYKGEHIGLVLNVSATGSMAYAFGNEGGKTVVRKAKLL</sequence>
<dbReference type="PROSITE" id="PS50011">
    <property type="entry name" value="PROTEIN_KINASE_DOM"/>
    <property type="match status" value="1"/>
</dbReference>
<keyword evidence="6" id="KW-0067">ATP-binding</keyword>
<dbReference type="AlphaFoldDB" id="A0A4S9STZ9"/>
<keyword evidence="4" id="KW-0547">Nucleotide-binding</keyword>
<proteinExistence type="predicted"/>
<evidence type="ECO:0000256" key="4">
    <source>
        <dbReference type="ARBA" id="ARBA00022741"/>
    </source>
</evidence>
<dbReference type="InterPro" id="IPR011044">
    <property type="entry name" value="Quino_amine_DH_bsu"/>
</dbReference>
<keyword evidence="5 10" id="KW-0418">Kinase</keyword>
<dbReference type="GO" id="GO:0005524">
    <property type="term" value="F:ATP binding"/>
    <property type="evidence" value="ECO:0007669"/>
    <property type="project" value="UniProtKB-KW"/>
</dbReference>
<dbReference type="SMART" id="SM00220">
    <property type="entry name" value="S_TKc"/>
    <property type="match status" value="1"/>
</dbReference>
<comment type="catalytic activity">
    <reaction evidence="8">
        <text>L-seryl-[protein] + ATP = O-phospho-L-seryl-[protein] + ADP + H(+)</text>
        <dbReference type="Rhea" id="RHEA:17989"/>
        <dbReference type="Rhea" id="RHEA-COMP:9863"/>
        <dbReference type="Rhea" id="RHEA-COMP:11604"/>
        <dbReference type="ChEBI" id="CHEBI:15378"/>
        <dbReference type="ChEBI" id="CHEBI:29999"/>
        <dbReference type="ChEBI" id="CHEBI:30616"/>
        <dbReference type="ChEBI" id="CHEBI:83421"/>
        <dbReference type="ChEBI" id="CHEBI:456216"/>
        <dbReference type="EC" id="2.7.11.1"/>
    </reaction>
</comment>